<protein>
    <submittedName>
        <fullName evidence="4">FABP domain-containing protein</fullName>
    </submittedName>
</protein>
<evidence type="ECO:0000313" key="2">
    <source>
        <dbReference type="EMBL" id="VDM45363.1"/>
    </source>
</evidence>
<evidence type="ECO:0000313" key="4">
    <source>
        <dbReference type="WBParaSite" id="TCNE_0001404201-mRNA-1"/>
    </source>
</evidence>
<dbReference type="EMBL" id="UYWY01022030">
    <property type="protein sequence ID" value="VDM45363.1"/>
    <property type="molecule type" value="Genomic_DNA"/>
</dbReference>
<proteinExistence type="inferred from homology"/>
<dbReference type="GO" id="GO:0008289">
    <property type="term" value="F:lipid binding"/>
    <property type="evidence" value="ECO:0007669"/>
    <property type="project" value="InterPro"/>
</dbReference>
<organism evidence="3 4">
    <name type="scientific">Toxocara canis</name>
    <name type="common">Canine roundworm</name>
    <dbReference type="NCBI Taxonomy" id="6265"/>
    <lineage>
        <taxon>Eukaryota</taxon>
        <taxon>Metazoa</taxon>
        <taxon>Ecdysozoa</taxon>
        <taxon>Nematoda</taxon>
        <taxon>Chromadorea</taxon>
        <taxon>Rhabditida</taxon>
        <taxon>Spirurina</taxon>
        <taxon>Ascaridomorpha</taxon>
        <taxon>Ascaridoidea</taxon>
        <taxon>Toxocaridae</taxon>
        <taxon>Toxocara</taxon>
    </lineage>
</organism>
<dbReference type="InterPro" id="IPR031259">
    <property type="entry name" value="ILBP"/>
</dbReference>
<dbReference type="WBParaSite" id="TCNE_0001404201-mRNA-1">
    <property type="protein sequence ID" value="TCNE_0001404201-mRNA-1"/>
    <property type="gene ID" value="TCNE_0001404201"/>
</dbReference>
<gene>
    <name evidence="2" type="ORF">TCNE_LOCUS14042</name>
</gene>
<evidence type="ECO:0000313" key="3">
    <source>
        <dbReference type="Proteomes" id="UP000050794"/>
    </source>
</evidence>
<dbReference type="Gene3D" id="2.40.128.20">
    <property type="match status" value="1"/>
</dbReference>
<dbReference type="SUPFAM" id="SSF50814">
    <property type="entry name" value="Lipocalins"/>
    <property type="match status" value="1"/>
</dbReference>
<dbReference type="AlphaFoldDB" id="A0A183UZX2"/>
<dbReference type="Proteomes" id="UP000050794">
    <property type="component" value="Unassembled WGS sequence"/>
</dbReference>
<keyword evidence="3" id="KW-1185">Reference proteome</keyword>
<reference evidence="4" key="1">
    <citation type="submission" date="2016-06" db="UniProtKB">
        <authorList>
            <consortium name="WormBaseParasite"/>
        </authorList>
    </citation>
    <scope>IDENTIFICATION</scope>
</reference>
<name>A0A183UZX2_TOXCA</name>
<dbReference type="PANTHER" id="PTHR11955">
    <property type="entry name" value="FATTY ACID BINDING PROTEIN"/>
    <property type="match status" value="1"/>
</dbReference>
<dbReference type="InterPro" id="IPR012674">
    <property type="entry name" value="Calycin"/>
</dbReference>
<sequence length="113" mass="12729">MSELFVGEWDLEFSENFAEYLEDVGVNPFLRAIATSARPTICISIETTLLAIGSTLTSQANTQKKVSVQDGKWTIKTKTAMRTLVLEFRLDEEFEDCTPDGRQMISIVRKVCC</sequence>
<accession>A0A183UZX2</accession>
<reference evidence="2 3" key="2">
    <citation type="submission" date="2018-11" db="EMBL/GenBank/DDBJ databases">
        <authorList>
            <consortium name="Pathogen Informatics"/>
        </authorList>
    </citation>
    <scope>NUCLEOTIDE SEQUENCE [LARGE SCALE GENOMIC DNA]</scope>
</reference>
<dbReference type="CDD" id="cd00742">
    <property type="entry name" value="FABP"/>
    <property type="match status" value="1"/>
</dbReference>
<evidence type="ECO:0000256" key="1">
    <source>
        <dbReference type="ARBA" id="ARBA00008390"/>
    </source>
</evidence>
<comment type="similarity">
    <text evidence="1">Belongs to the calycin superfamily. Fatty-acid binding protein (FABP) family.</text>
</comment>